<name>A0A5E4NQ09_9HEMI</name>
<reference evidence="1 2" key="1">
    <citation type="submission" date="2019-08" db="EMBL/GenBank/DDBJ databases">
        <authorList>
            <person name="Alioto T."/>
            <person name="Alioto T."/>
            <person name="Gomez Garrido J."/>
        </authorList>
    </citation>
    <scope>NUCLEOTIDE SEQUENCE [LARGE SCALE GENOMIC DNA]</scope>
</reference>
<keyword evidence="2" id="KW-1185">Reference proteome</keyword>
<evidence type="ECO:0000313" key="1">
    <source>
        <dbReference type="EMBL" id="VVC44686.1"/>
    </source>
</evidence>
<sequence>MALIANGLRDRWNSVAGPTDCWSPKKPVSRKILRASPETRVRDVRCRTEECLTVSGNPDRRASGGA</sequence>
<proteinExistence type="predicted"/>
<dbReference type="Proteomes" id="UP000325440">
    <property type="component" value="Unassembled WGS sequence"/>
</dbReference>
<accession>A0A5E4NQ09</accession>
<organism evidence="1 2">
    <name type="scientific">Cinara cedri</name>
    <dbReference type="NCBI Taxonomy" id="506608"/>
    <lineage>
        <taxon>Eukaryota</taxon>
        <taxon>Metazoa</taxon>
        <taxon>Ecdysozoa</taxon>
        <taxon>Arthropoda</taxon>
        <taxon>Hexapoda</taxon>
        <taxon>Insecta</taxon>
        <taxon>Pterygota</taxon>
        <taxon>Neoptera</taxon>
        <taxon>Paraneoptera</taxon>
        <taxon>Hemiptera</taxon>
        <taxon>Sternorrhyncha</taxon>
        <taxon>Aphidomorpha</taxon>
        <taxon>Aphidoidea</taxon>
        <taxon>Aphididae</taxon>
        <taxon>Lachninae</taxon>
        <taxon>Cinara</taxon>
    </lineage>
</organism>
<protein>
    <submittedName>
        <fullName evidence="1">Uncharacterized protein</fullName>
    </submittedName>
</protein>
<dbReference type="AlphaFoldDB" id="A0A5E4NQ09"/>
<dbReference type="EMBL" id="CABPRJ010002385">
    <property type="protein sequence ID" value="VVC44686.1"/>
    <property type="molecule type" value="Genomic_DNA"/>
</dbReference>
<gene>
    <name evidence="1" type="ORF">CINCED_3A011385</name>
</gene>
<evidence type="ECO:0000313" key="2">
    <source>
        <dbReference type="Proteomes" id="UP000325440"/>
    </source>
</evidence>